<keyword evidence="5" id="KW-0862">Zinc</keyword>
<evidence type="ECO:0000256" key="2">
    <source>
        <dbReference type="ARBA" id="ARBA00022490"/>
    </source>
</evidence>
<organism evidence="8 9">
    <name type="scientific">Molorchus minor</name>
    <dbReference type="NCBI Taxonomy" id="1323400"/>
    <lineage>
        <taxon>Eukaryota</taxon>
        <taxon>Metazoa</taxon>
        <taxon>Ecdysozoa</taxon>
        <taxon>Arthropoda</taxon>
        <taxon>Hexapoda</taxon>
        <taxon>Insecta</taxon>
        <taxon>Pterygota</taxon>
        <taxon>Neoptera</taxon>
        <taxon>Endopterygota</taxon>
        <taxon>Coleoptera</taxon>
        <taxon>Polyphaga</taxon>
        <taxon>Cucujiformia</taxon>
        <taxon>Chrysomeloidea</taxon>
        <taxon>Cerambycidae</taxon>
        <taxon>Lamiinae</taxon>
        <taxon>Monochamini</taxon>
        <taxon>Molorchus</taxon>
    </lineage>
</organism>
<protein>
    <recommendedName>
        <fullName evidence="10">Zinc finger CCHC domain-containing protein 4</fullName>
    </recommendedName>
</protein>
<comment type="caution">
    <text evidence="8">The sequence shown here is derived from an EMBL/GenBank/DDBJ whole genome shotgun (WGS) entry which is preliminary data.</text>
</comment>
<proteinExistence type="predicted"/>
<reference evidence="8" key="1">
    <citation type="journal article" date="2023" name="Insect Mol. Biol.">
        <title>Genome sequencing provides insights into the evolution of gene families encoding plant cell wall-degrading enzymes in longhorned beetles.</title>
        <authorList>
            <person name="Shin N.R."/>
            <person name="Okamura Y."/>
            <person name="Kirsch R."/>
            <person name="Pauchet Y."/>
        </authorList>
    </citation>
    <scope>NUCLEOTIDE SEQUENCE</scope>
    <source>
        <strain evidence="8">MMC_N1</strain>
    </source>
</reference>
<keyword evidence="5" id="KW-0479">Metal-binding</keyword>
<evidence type="ECO:0000259" key="7">
    <source>
        <dbReference type="PROSITE" id="PS51270"/>
    </source>
</evidence>
<name>A0ABQ9JSU6_9CUCU</name>
<dbReference type="InterPro" id="IPR017921">
    <property type="entry name" value="Znf_CTCHY"/>
</dbReference>
<keyword evidence="9" id="KW-1185">Reference proteome</keyword>
<dbReference type="InterPro" id="IPR041370">
    <property type="entry name" value="Mlase_EEF1AKMT1/ZCCHC4"/>
</dbReference>
<evidence type="ECO:0000259" key="6">
    <source>
        <dbReference type="PROSITE" id="PS50158"/>
    </source>
</evidence>
<keyword evidence="5" id="KW-0863">Zinc-finger</keyword>
<keyword evidence="3" id="KW-0489">Methyltransferase</keyword>
<comment type="subcellular location">
    <subcellularLocation>
        <location evidence="1">Cytoplasm</location>
    </subcellularLocation>
</comment>
<keyword evidence="4" id="KW-0808">Transferase</keyword>
<accession>A0ABQ9JSU6</accession>
<evidence type="ECO:0000313" key="9">
    <source>
        <dbReference type="Proteomes" id="UP001162164"/>
    </source>
</evidence>
<evidence type="ECO:0000256" key="1">
    <source>
        <dbReference type="ARBA" id="ARBA00004496"/>
    </source>
</evidence>
<dbReference type="PANTHER" id="PTHR13493">
    <property type="entry name" value="ZINC FINGER CCHC DOMAIN-CONTAINING"/>
    <property type="match status" value="1"/>
</dbReference>
<feature type="non-terminal residue" evidence="8">
    <location>
        <position position="446"/>
    </location>
</feature>
<evidence type="ECO:0000256" key="5">
    <source>
        <dbReference type="PROSITE-ProRule" id="PRU00047"/>
    </source>
</evidence>
<dbReference type="InterPro" id="IPR001878">
    <property type="entry name" value="Znf_CCHC"/>
</dbReference>
<dbReference type="Pfam" id="PF10237">
    <property type="entry name" value="N6-adenineMlase"/>
    <property type="match status" value="1"/>
</dbReference>
<feature type="domain" description="CTCHY-type" evidence="7">
    <location>
        <begin position="342"/>
        <end position="409"/>
    </location>
</feature>
<evidence type="ECO:0000256" key="3">
    <source>
        <dbReference type="ARBA" id="ARBA00022603"/>
    </source>
</evidence>
<dbReference type="EMBL" id="JAPWTJ010000186">
    <property type="protein sequence ID" value="KAJ8981370.1"/>
    <property type="molecule type" value="Genomic_DNA"/>
</dbReference>
<dbReference type="PROSITE" id="PS50216">
    <property type="entry name" value="DHHC"/>
    <property type="match status" value="1"/>
</dbReference>
<dbReference type="PROSITE" id="PS50158">
    <property type="entry name" value="ZF_CCHC"/>
    <property type="match status" value="1"/>
</dbReference>
<evidence type="ECO:0000256" key="4">
    <source>
        <dbReference type="ARBA" id="ARBA00022679"/>
    </source>
</evidence>
<sequence>MGTKKGVDVIIEDLSGHPCCPHGPTILFARIVKGERKHFFACAAYRERKHCNFFLWENERDRLSHLKMDKRKQEIKELLNKVNHRKKFVTLNKINSLPLSNRIYCSSCQQFVLKNRDTHESHTLIKGITDYQLNHPSEIMPSLEDTKREAQYLFSKSAVIDIVNIFRDLQYRNVICVGTPRIHEYIRNSCNDMKSILLDIDRRFHDFFGPLEYCWYNLFNHHFFFNEARDVFKEFLKSDKANGTVLVTDPPFGGRVESVAFTLSNISSEYKRLNKVDCDLPIFWIFPYFMEPQILNHLPSFKMLDYKVDYENHLLFHDGPKGRKYGSPVRIFSNIDPGLIKLPEDNYNFCKLCNRWVAKNNTHCSFCKACPSKDGRTYIHCFDCKKCVKPTWKHCKNCNRCAQIDHKCELIEFTKNCFHCKAPGHKRSECPQLNKPSGVKRKGCNT</sequence>
<dbReference type="PANTHER" id="PTHR13493:SF3">
    <property type="entry name" value="RRNA N6-ADENOSINE-METHYLTRANSFERASE ZCCHC4"/>
    <property type="match status" value="1"/>
</dbReference>
<dbReference type="InterPro" id="IPR039846">
    <property type="entry name" value="ZCCHC4"/>
</dbReference>
<keyword evidence="2" id="KW-0963">Cytoplasm</keyword>
<evidence type="ECO:0008006" key="10">
    <source>
        <dbReference type="Google" id="ProtNLM"/>
    </source>
</evidence>
<evidence type="ECO:0000313" key="8">
    <source>
        <dbReference type="EMBL" id="KAJ8981370.1"/>
    </source>
</evidence>
<gene>
    <name evidence="8" type="ORF">NQ317_000237</name>
</gene>
<feature type="domain" description="CCHC-type" evidence="6">
    <location>
        <begin position="417"/>
        <end position="432"/>
    </location>
</feature>
<dbReference type="Proteomes" id="UP001162164">
    <property type="component" value="Unassembled WGS sequence"/>
</dbReference>
<dbReference type="PROSITE" id="PS51270">
    <property type="entry name" value="ZF_CTCHY"/>
    <property type="match status" value="1"/>
</dbReference>